<feature type="compositionally biased region" description="Basic and acidic residues" evidence="1">
    <location>
        <begin position="29"/>
        <end position="41"/>
    </location>
</feature>
<evidence type="ECO:0000313" key="2">
    <source>
        <dbReference type="EMBL" id="MRG96623.1"/>
    </source>
</evidence>
<accession>A0A6N7PXA4</accession>
<sequence length="65" mass="6947">MAQQGNERERREGEPAPSTDNRPGYPGDTEGKSELGGHTDPMKPIPPSPNVGHEEGGAPKKNERA</sequence>
<organism evidence="2 3">
    <name type="scientific">Polyangium spumosum</name>
    <dbReference type="NCBI Taxonomy" id="889282"/>
    <lineage>
        <taxon>Bacteria</taxon>
        <taxon>Pseudomonadati</taxon>
        <taxon>Myxococcota</taxon>
        <taxon>Polyangia</taxon>
        <taxon>Polyangiales</taxon>
        <taxon>Polyangiaceae</taxon>
        <taxon>Polyangium</taxon>
    </lineage>
</organism>
<feature type="compositionally biased region" description="Basic and acidic residues" evidence="1">
    <location>
        <begin position="52"/>
        <end position="65"/>
    </location>
</feature>
<gene>
    <name evidence="2" type="ORF">GF068_32565</name>
</gene>
<protein>
    <submittedName>
        <fullName evidence="2">Uncharacterized protein</fullName>
    </submittedName>
</protein>
<reference evidence="2 3" key="1">
    <citation type="submission" date="2019-10" db="EMBL/GenBank/DDBJ databases">
        <title>A soil myxobacterium in the family Polyangiaceae.</title>
        <authorList>
            <person name="Li Y."/>
            <person name="Wang J."/>
        </authorList>
    </citation>
    <scope>NUCLEOTIDE SEQUENCE [LARGE SCALE GENOMIC DNA]</scope>
    <source>
        <strain evidence="2 3">DSM 14734</strain>
    </source>
</reference>
<dbReference type="AlphaFoldDB" id="A0A6N7PXA4"/>
<name>A0A6N7PXA4_9BACT</name>
<keyword evidence="3" id="KW-1185">Reference proteome</keyword>
<feature type="compositionally biased region" description="Basic and acidic residues" evidence="1">
    <location>
        <begin position="1"/>
        <end position="14"/>
    </location>
</feature>
<dbReference type="EMBL" id="WJIE01000012">
    <property type="protein sequence ID" value="MRG96623.1"/>
    <property type="molecule type" value="Genomic_DNA"/>
</dbReference>
<dbReference type="Proteomes" id="UP000440224">
    <property type="component" value="Unassembled WGS sequence"/>
</dbReference>
<evidence type="ECO:0000313" key="3">
    <source>
        <dbReference type="Proteomes" id="UP000440224"/>
    </source>
</evidence>
<comment type="caution">
    <text evidence="2">The sequence shown here is derived from an EMBL/GenBank/DDBJ whole genome shotgun (WGS) entry which is preliminary data.</text>
</comment>
<proteinExistence type="predicted"/>
<dbReference type="RefSeq" id="WP_153823427.1">
    <property type="nucleotide sequence ID" value="NZ_WJIE01000012.1"/>
</dbReference>
<evidence type="ECO:0000256" key="1">
    <source>
        <dbReference type="SAM" id="MobiDB-lite"/>
    </source>
</evidence>
<feature type="region of interest" description="Disordered" evidence="1">
    <location>
        <begin position="1"/>
        <end position="65"/>
    </location>
</feature>